<accession>A0ABY7GRR5</accession>
<evidence type="ECO:0000256" key="1">
    <source>
        <dbReference type="SAM" id="MobiDB-lite"/>
    </source>
</evidence>
<gene>
    <name evidence="3" type="ORF">O0S08_25925</name>
</gene>
<name>A0ABY7GRR5_9BACT</name>
<dbReference type="InterPro" id="IPR007138">
    <property type="entry name" value="ABM_dom"/>
</dbReference>
<organism evidence="3 4">
    <name type="scientific">Nannocystis punicea</name>
    <dbReference type="NCBI Taxonomy" id="2995304"/>
    <lineage>
        <taxon>Bacteria</taxon>
        <taxon>Pseudomonadati</taxon>
        <taxon>Myxococcota</taxon>
        <taxon>Polyangia</taxon>
        <taxon>Nannocystales</taxon>
        <taxon>Nannocystaceae</taxon>
        <taxon>Nannocystis</taxon>
    </lineage>
</organism>
<proteinExistence type="predicted"/>
<keyword evidence="3" id="KW-0503">Monooxygenase</keyword>
<feature type="domain" description="ABM" evidence="2">
    <location>
        <begin position="5"/>
        <end position="65"/>
    </location>
</feature>
<dbReference type="GO" id="GO:0004497">
    <property type="term" value="F:monooxygenase activity"/>
    <property type="evidence" value="ECO:0007669"/>
    <property type="project" value="UniProtKB-KW"/>
</dbReference>
<reference evidence="3" key="1">
    <citation type="submission" date="2022-11" db="EMBL/GenBank/DDBJ databases">
        <title>Minimal conservation of predation-associated metabolite biosynthetic gene clusters underscores biosynthetic potential of Myxococcota including descriptions for ten novel species: Archangium lansinium sp. nov., Myxococcus landrumus sp. nov., Nannocystis bai.</title>
        <authorList>
            <person name="Ahearne A."/>
            <person name="Stevens C."/>
            <person name="Dowd S."/>
        </authorList>
    </citation>
    <scope>NUCLEOTIDE SEQUENCE</scope>
    <source>
        <strain evidence="3">Fl3</strain>
    </source>
</reference>
<feature type="compositionally biased region" description="Basic and acidic residues" evidence="1">
    <location>
        <begin position="82"/>
        <end position="95"/>
    </location>
</feature>
<evidence type="ECO:0000313" key="3">
    <source>
        <dbReference type="EMBL" id="WAS89646.1"/>
    </source>
</evidence>
<dbReference type="EMBL" id="CP114040">
    <property type="protein sequence ID" value="WAS89646.1"/>
    <property type="molecule type" value="Genomic_DNA"/>
</dbReference>
<sequence>MYRGKVKPGQEEAFATAWRGITRWMRTHVSGARGSLLVRSAEESLVFVGIARWASRAAWEASQARSPQDPELLAHVQAMRATAERSRPPAFHEEVSDLTLGGEGEEDRT</sequence>
<dbReference type="Pfam" id="PF03992">
    <property type="entry name" value="ABM"/>
    <property type="match status" value="1"/>
</dbReference>
<keyword evidence="3" id="KW-0560">Oxidoreductase</keyword>
<evidence type="ECO:0000313" key="4">
    <source>
        <dbReference type="Proteomes" id="UP001164459"/>
    </source>
</evidence>
<feature type="region of interest" description="Disordered" evidence="1">
    <location>
        <begin position="61"/>
        <end position="109"/>
    </location>
</feature>
<protein>
    <submittedName>
        <fullName evidence="3">Antibiotic biosynthesis monooxygenase</fullName>
    </submittedName>
</protein>
<dbReference type="Proteomes" id="UP001164459">
    <property type="component" value="Chromosome"/>
</dbReference>
<dbReference type="Gene3D" id="3.30.70.100">
    <property type="match status" value="1"/>
</dbReference>
<dbReference type="SUPFAM" id="SSF54909">
    <property type="entry name" value="Dimeric alpha+beta barrel"/>
    <property type="match status" value="1"/>
</dbReference>
<dbReference type="InterPro" id="IPR011008">
    <property type="entry name" value="Dimeric_a/b-barrel"/>
</dbReference>
<evidence type="ECO:0000259" key="2">
    <source>
        <dbReference type="Pfam" id="PF03992"/>
    </source>
</evidence>
<keyword evidence="4" id="KW-1185">Reference proteome</keyword>